<dbReference type="OrthoDB" id="10250354at2759"/>
<evidence type="ECO:0000313" key="2">
    <source>
        <dbReference type="EMBL" id="KAF2809257.1"/>
    </source>
</evidence>
<dbReference type="InterPro" id="IPR036869">
    <property type="entry name" value="J_dom_sf"/>
</dbReference>
<protein>
    <submittedName>
        <fullName evidence="2 4">DnaJ-domain-containing protein</fullName>
    </submittedName>
</protein>
<dbReference type="PROSITE" id="PS50076">
    <property type="entry name" value="DNAJ_2"/>
    <property type="match status" value="1"/>
</dbReference>
<dbReference type="Pfam" id="PF00226">
    <property type="entry name" value="DnaJ"/>
    <property type="match status" value="1"/>
</dbReference>
<reference evidence="4" key="2">
    <citation type="submission" date="2020-04" db="EMBL/GenBank/DDBJ databases">
        <authorList>
            <consortium name="NCBI Genome Project"/>
        </authorList>
    </citation>
    <scope>NUCLEOTIDE SEQUENCE</scope>
    <source>
        <strain evidence="4">CBS 304.34</strain>
    </source>
</reference>
<evidence type="ECO:0000313" key="3">
    <source>
        <dbReference type="Proteomes" id="UP000504636"/>
    </source>
</evidence>
<sequence length="238" mass="27099">MALIRLNPLAILSIQPDADQAVIDSAYRRLALEYHPDVYQDDQDPIELAAKIEIFEEVEAAYQMLCDPQTRTVWLHPREMPKDMSSTPHARVSRSYGSNPRYFPRRNCATKGASKARNLLAASKFGDIYAKENARHAESREEVAKECQGMAQEWLKCIKLGRAALAEIQYALPLQQEAVTLFEEAEEAFKWCEAESSRMEAVEMVSQGSECTKDLARAKGKLKEMEVWNKEWEARVKA</sequence>
<feature type="domain" description="J" evidence="1">
    <location>
        <begin position="7"/>
        <end position="78"/>
    </location>
</feature>
<evidence type="ECO:0000259" key="1">
    <source>
        <dbReference type="PROSITE" id="PS50076"/>
    </source>
</evidence>
<dbReference type="RefSeq" id="XP_033576221.1">
    <property type="nucleotide sequence ID" value="XM_033723594.1"/>
</dbReference>
<dbReference type="InterPro" id="IPR050817">
    <property type="entry name" value="DjlA_DnaK_co-chaperone"/>
</dbReference>
<name>A0A6A6YN07_9PEZI</name>
<dbReference type="SMART" id="SM00271">
    <property type="entry name" value="DnaJ"/>
    <property type="match status" value="1"/>
</dbReference>
<dbReference type="InterPro" id="IPR001623">
    <property type="entry name" value="DnaJ_domain"/>
</dbReference>
<reference evidence="2 4" key="1">
    <citation type="journal article" date="2020" name="Stud. Mycol.">
        <title>101 Dothideomycetes genomes: a test case for predicting lifestyles and emergence of pathogens.</title>
        <authorList>
            <person name="Haridas S."/>
            <person name="Albert R."/>
            <person name="Binder M."/>
            <person name="Bloem J."/>
            <person name="Labutti K."/>
            <person name="Salamov A."/>
            <person name="Andreopoulos B."/>
            <person name="Baker S."/>
            <person name="Barry K."/>
            <person name="Bills G."/>
            <person name="Bluhm B."/>
            <person name="Cannon C."/>
            <person name="Castanera R."/>
            <person name="Culley D."/>
            <person name="Daum C."/>
            <person name="Ezra D."/>
            <person name="Gonzalez J."/>
            <person name="Henrissat B."/>
            <person name="Kuo A."/>
            <person name="Liang C."/>
            <person name="Lipzen A."/>
            <person name="Lutzoni F."/>
            <person name="Magnuson J."/>
            <person name="Mondo S."/>
            <person name="Nolan M."/>
            <person name="Ohm R."/>
            <person name="Pangilinan J."/>
            <person name="Park H.-J."/>
            <person name="Ramirez L."/>
            <person name="Alfaro M."/>
            <person name="Sun H."/>
            <person name="Tritt A."/>
            <person name="Yoshinaga Y."/>
            <person name="Zwiers L.-H."/>
            <person name="Turgeon B."/>
            <person name="Goodwin S."/>
            <person name="Spatafora J."/>
            <person name="Crous P."/>
            <person name="Grigoriev I."/>
        </authorList>
    </citation>
    <scope>NUCLEOTIDE SEQUENCE</scope>
    <source>
        <strain evidence="2 4">CBS 304.34</strain>
    </source>
</reference>
<proteinExistence type="predicted"/>
<dbReference type="GeneID" id="54464487"/>
<dbReference type="SUPFAM" id="SSF46565">
    <property type="entry name" value="Chaperone J-domain"/>
    <property type="match status" value="1"/>
</dbReference>
<evidence type="ECO:0000313" key="4">
    <source>
        <dbReference type="RefSeq" id="XP_033576221.1"/>
    </source>
</evidence>
<dbReference type="PRINTS" id="PR00625">
    <property type="entry name" value="JDOMAIN"/>
</dbReference>
<dbReference type="AlphaFoldDB" id="A0A6A6YN07"/>
<keyword evidence="3" id="KW-1185">Reference proteome</keyword>
<reference evidence="4" key="3">
    <citation type="submission" date="2025-04" db="UniProtKB">
        <authorList>
            <consortium name="RefSeq"/>
        </authorList>
    </citation>
    <scope>IDENTIFICATION</scope>
    <source>
        <strain evidence="4">CBS 304.34</strain>
    </source>
</reference>
<dbReference type="EMBL" id="MU003701">
    <property type="protein sequence ID" value="KAF2809257.1"/>
    <property type="molecule type" value="Genomic_DNA"/>
</dbReference>
<accession>A0A6A6YN07</accession>
<gene>
    <name evidence="2 4" type="ORF">BDZ99DRAFT_498674</name>
</gene>
<dbReference type="CDD" id="cd06257">
    <property type="entry name" value="DnaJ"/>
    <property type="match status" value="1"/>
</dbReference>
<dbReference type="PANTHER" id="PTHR24074">
    <property type="entry name" value="CO-CHAPERONE PROTEIN DJLA"/>
    <property type="match status" value="1"/>
</dbReference>
<dbReference type="Gene3D" id="1.10.287.110">
    <property type="entry name" value="DnaJ domain"/>
    <property type="match status" value="1"/>
</dbReference>
<dbReference type="Proteomes" id="UP000504636">
    <property type="component" value="Unplaced"/>
</dbReference>
<organism evidence="2">
    <name type="scientific">Mytilinidion resinicola</name>
    <dbReference type="NCBI Taxonomy" id="574789"/>
    <lineage>
        <taxon>Eukaryota</taxon>
        <taxon>Fungi</taxon>
        <taxon>Dikarya</taxon>
        <taxon>Ascomycota</taxon>
        <taxon>Pezizomycotina</taxon>
        <taxon>Dothideomycetes</taxon>
        <taxon>Pleosporomycetidae</taxon>
        <taxon>Mytilinidiales</taxon>
        <taxon>Mytilinidiaceae</taxon>
        <taxon>Mytilinidion</taxon>
    </lineage>
</organism>